<sequence length="186" mass="21274">MSGNNKLFIVKYLLLVLLLALGACSTLKRSDFTLLNASSDQQVHVAQQQWQIQQGEKKYSLEVIVERSANHWRWIMLNQLGQRVVTAESLAGQIQIELLQSHSANQLLPALLQAWQFSYWPLADLQTADPRWLFAERDGRREASFSGILRASIEYHQITDRVSPWQGSLSYNTPEFSLLIHSQPLN</sequence>
<evidence type="ECO:0000313" key="2">
    <source>
        <dbReference type="Proteomes" id="UP001253595"/>
    </source>
</evidence>
<gene>
    <name evidence="1" type="ORF">J2X05_000788</name>
</gene>
<dbReference type="EMBL" id="JAVDVX010000001">
    <property type="protein sequence ID" value="MDR7088785.1"/>
    <property type="molecule type" value="Genomic_DNA"/>
</dbReference>
<dbReference type="RefSeq" id="WP_310068871.1">
    <property type="nucleotide sequence ID" value="NZ_JAVDVX010000001.1"/>
</dbReference>
<evidence type="ECO:0000313" key="1">
    <source>
        <dbReference type="EMBL" id="MDR7088785.1"/>
    </source>
</evidence>
<proteinExistence type="predicted"/>
<accession>A0ABU1UUC5</accession>
<dbReference type="Proteomes" id="UP001253595">
    <property type="component" value="Unassembled WGS sequence"/>
</dbReference>
<organism evidence="1 2">
    <name type="scientific">Cellvibrio fibrivorans</name>
    <dbReference type="NCBI Taxonomy" id="126350"/>
    <lineage>
        <taxon>Bacteria</taxon>
        <taxon>Pseudomonadati</taxon>
        <taxon>Pseudomonadota</taxon>
        <taxon>Gammaproteobacteria</taxon>
        <taxon>Cellvibrionales</taxon>
        <taxon>Cellvibrionaceae</taxon>
        <taxon>Cellvibrio</taxon>
    </lineage>
</organism>
<name>A0ABU1UUC5_9GAMM</name>
<comment type="caution">
    <text evidence="1">The sequence shown here is derived from an EMBL/GenBank/DDBJ whole genome shotgun (WGS) entry which is preliminary data.</text>
</comment>
<protein>
    <recommendedName>
        <fullName evidence="3">Outer-membrane lipoprotein LolB</fullName>
    </recommendedName>
</protein>
<evidence type="ECO:0008006" key="3">
    <source>
        <dbReference type="Google" id="ProtNLM"/>
    </source>
</evidence>
<dbReference type="InterPro" id="IPR021675">
    <property type="entry name" value="DUF3261"/>
</dbReference>
<keyword evidence="2" id="KW-1185">Reference proteome</keyword>
<reference evidence="1 2" key="1">
    <citation type="submission" date="2023-07" db="EMBL/GenBank/DDBJ databases">
        <title>Sorghum-associated microbial communities from plants grown in Nebraska, USA.</title>
        <authorList>
            <person name="Schachtman D."/>
        </authorList>
    </citation>
    <scope>NUCLEOTIDE SEQUENCE [LARGE SCALE GENOMIC DNA]</scope>
    <source>
        <strain evidence="1 2">BE190</strain>
    </source>
</reference>
<dbReference type="PROSITE" id="PS51257">
    <property type="entry name" value="PROKAR_LIPOPROTEIN"/>
    <property type="match status" value="1"/>
</dbReference>
<dbReference type="Pfam" id="PF11659">
    <property type="entry name" value="DUF3261"/>
    <property type="match status" value="1"/>
</dbReference>